<feature type="transmembrane region" description="Helical" evidence="3">
    <location>
        <begin position="174"/>
        <end position="198"/>
    </location>
</feature>
<feature type="compositionally biased region" description="Basic and acidic residues" evidence="2">
    <location>
        <begin position="647"/>
        <end position="661"/>
    </location>
</feature>
<dbReference type="EMBL" id="JANAWD010000019">
    <property type="protein sequence ID" value="KAJ3490981.1"/>
    <property type="molecule type" value="Genomic_DNA"/>
</dbReference>
<evidence type="ECO:0000313" key="6">
    <source>
        <dbReference type="Proteomes" id="UP001212997"/>
    </source>
</evidence>
<evidence type="ECO:0000256" key="3">
    <source>
        <dbReference type="SAM" id="Phobius"/>
    </source>
</evidence>
<dbReference type="InterPro" id="IPR046342">
    <property type="entry name" value="CBS_dom_sf"/>
</dbReference>
<feature type="compositionally biased region" description="Polar residues" evidence="2">
    <location>
        <begin position="556"/>
        <end position="565"/>
    </location>
</feature>
<sequence>MVPTPVPSLSRSSGLAYTVVSLIIHHAPRLISRTFLGDKTKEATQGLIGSLAKREAEAEGAQRIVFIVLIPVLVLLSGLFAGLTLGYMSLDETQLHVLSISGTPKQKAYAKKIQPIRKNGHLLLVTLLLANMIVNEALPVISDRVLGGIVSVVVSTALIVIFSEIIPQSVCTRYGLAIGANMAWLVRVLILALGIISWPVAKLLEFMLGPHHGIMYRRAELKELINLHSDAGLLGGDLKSDTVTIIGATLDLQEKVARQAMTPLDDVFMLRSDAILDYDTMKKIADTGHSRVPVYEEVEVPILGGSGSGVTDGTKTGKKIIGVLMVKQCLMLDPKEGTPLRTLELNKVFSVPQNEPLLHILDKFQEGRSHIALVSRLSKEKALSVKKEVKQGLTHRLKARVGMADSDASSSGESDSSLNSESEAEDPTTIGDGASGEGKKKRKRRWGRSKKSSKKKSGDDLEKGEGAGKDGTGEEKKQDTSEEPPKSEVTPATWSTKVLGVGREQSMPDDAVLSKDGARDFLQSFEPAVMPLGIITLEDVLEELIGEEIYDEFDSEGQSRLSHYVSQPKRKGSRHESPIIPSETAPVPTATSPRIQQAVSPTLSFSNEPPPSKTASLRPSLSALVSQKKARAVDSGHHQIGRKRSKQKDGTRHDPNPEQGS</sequence>
<dbReference type="PROSITE" id="PS51846">
    <property type="entry name" value="CNNM"/>
    <property type="match status" value="1"/>
</dbReference>
<dbReference type="Pfam" id="PF01595">
    <property type="entry name" value="CNNM"/>
    <property type="match status" value="1"/>
</dbReference>
<dbReference type="InterPro" id="IPR002550">
    <property type="entry name" value="CNNM"/>
</dbReference>
<evidence type="ECO:0000313" key="5">
    <source>
        <dbReference type="EMBL" id="KAJ3490981.1"/>
    </source>
</evidence>
<keyword evidence="1 3" id="KW-1133">Transmembrane helix</keyword>
<feature type="domain" description="CNNM transmembrane" evidence="4">
    <location>
        <begin position="59"/>
        <end position="238"/>
    </location>
</feature>
<feature type="region of interest" description="Disordered" evidence="2">
    <location>
        <begin position="388"/>
        <end position="503"/>
    </location>
</feature>
<feature type="transmembrane region" description="Helical" evidence="3">
    <location>
        <begin position="121"/>
        <end position="138"/>
    </location>
</feature>
<evidence type="ECO:0000256" key="2">
    <source>
        <dbReference type="SAM" id="MobiDB-lite"/>
    </source>
</evidence>
<proteinExistence type="predicted"/>
<feature type="region of interest" description="Disordered" evidence="2">
    <location>
        <begin position="552"/>
        <end position="661"/>
    </location>
</feature>
<keyword evidence="1 3" id="KW-0472">Membrane</keyword>
<dbReference type="PANTHER" id="PTHR12064:SF90">
    <property type="entry name" value="CNNM TRANSMEMBRANE DOMAIN-CONTAINING PROTEIN"/>
    <property type="match status" value="1"/>
</dbReference>
<dbReference type="InterPro" id="IPR045095">
    <property type="entry name" value="ACDP"/>
</dbReference>
<feature type="transmembrane region" description="Helical" evidence="3">
    <location>
        <begin position="64"/>
        <end position="88"/>
    </location>
</feature>
<feature type="compositionally biased region" description="Basic residues" evidence="2">
    <location>
        <begin position="439"/>
        <end position="455"/>
    </location>
</feature>
<reference evidence="5" key="1">
    <citation type="submission" date="2022-07" db="EMBL/GenBank/DDBJ databases">
        <title>Genome Sequence of Physisporinus lineatus.</title>
        <authorList>
            <person name="Buettner E."/>
        </authorList>
    </citation>
    <scope>NUCLEOTIDE SEQUENCE</scope>
    <source>
        <strain evidence="5">VT162</strain>
    </source>
</reference>
<comment type="caution">
    <text evidence="5">The sequence shown here is derived from an EMBL/GenBank/DDBJ whole genome shotgun (WGS) entry which is preliminary data.</text>
</comment>
<feature type="transmembrane region" description="Helical" evidence="3">
    <location>
        <begin position="144"/>
        <end position="162"/>
    </location>
</feature>
<dbReference type="GO" id="GO:0005737">
    <property type="term" value="C:cytoplasm"/>
    <property type="evidence" value="ECO:0007669"/>
    <property type="project" value="TreeGrafter"/>
</dbReference>
<dbReference type="Gene3D" id="3.10.580.10">
    <property type="entry name" value="CBS-domain"/>
    <property type="match status" value="2"/>
</dbReference>
<dbReference type="GO" id="GO:0016020">
    <property type="term" value="C:membrane"/>
    <property type="evidence" value="ECO:0007669"/>
    <property type="project" value="UniProtKB-UniRule"/>
</dbReference>
<protein>
    <recommendedName>
        <fullName evidence="4">CNNM transmembrane domain-containing protein</fullName>
    </recommendedName>
</protein>
<dbReference type="AlphaFoldDB" id="A0AAD5YNB6"/>
<dbReference type="PANTHER" id="PTHR12064">
    <property type="entry name" value="METAL TRANSPORTER CNNM"/>
    <property type="match status" value="1"/>
</dbReference>
<feature type="compositionally biased region" description="Basic and acidic residues" evidence="2">
    <location>
        <begin position="456"/>
        <end position="486"/>
    </location>
</feature>
<feature type="compositionally biased region" description="Low complexity" evidence="2">
    <location>
        <begin position="404"/>
        <end position="421"/>
    </location>
</feature>
<accession>A0AAD5YNB6</accession>
<dbReference type="GO" id="GO:0010960">
    <property type="term" value="P:magnesium ion homeostasis"/>
    <property type="evidence" value="ECO:0007669"/>
    <property type="project" value="InterPro"/>
</dbReference>
<dbReference type="SUPFAM" id="SSF54631">
    <property type="entry name" value="CBS-domain pair"/>
    <property type="match status" value="1"/>
</dbReference>
<evidence type="ECO:0000259" key="4">
    <source>
        <dbReference type="PROSITE" id="PS51846"/>
    </source>
</evidence>
<keyword evidence="6" id="KW-1185">Reference proteome</keyword>
<name>A0AAD5YNB6_9APHY</name>
<gene>
    <name evidence="5" type="ORF">NLI96_g1038</name>
</gene>
<keyword evidence="1 3" id="KW-0812">Transmembrane</keyword>
<organism evidence="5 6">
    <name type="scientific">Meripilus lineatus</name>
    <dbReference type="NCBI Taxonomy" id="2056292"/>
    <lineage>
        <taxon>Eukaryota</taxon>
        <taxon>Fungi</taxon>
        <taxon>Dikarya</taxon>
        <taxon>Basidiomycota</taxon>
        <taxon>Agaricomycotina</taxon>
        <taxon>Agaricomycetes</taxon>
        <taxon>Polyporales</taxon>
        <taxon>Meripilaceae</taxon>
        <taxon>Meripilus</taxon>
    </lineage>
</organism>
<feature type="compositionally biased region" description="Polar residues" evidence="2">
    <location>
        <begin position="589"/>
        <end position="625"/>
    </location>
</feature>
<dbReference type="Proteomes" id="UP001212997">
    <property type="component" value="Unassembled WGS sequence"/>
</dbReference>
<evidence type="ECO:0000256" key="1">
    <source>
        <dbReference type="PROSITE-ProRule" id="PRU01193"/>
    </source>
</evidence>
<dbReference type="GO" id="GO:0030026">
    <property type="term" value="P:intracellular manganese ion homeostasis"/>
    <property type="evidence" value="ECO:0007669"/>
    <property type="project" value="TreeGrafter"/>
</dbReference>